<keyword evidence="1" id="KW-1133">Transmembrane helix</keyword>
<protein>
    <submittedName>
        <fullName evidence="2">Uncharacterized protein</fullName>
    </submittedName>
</protein>
<evidence type="ECO:0000256" key="1">
    <source>
        <dbReference type="SAM" id="Phobius"/>
    </source>
</evidence>
<keyword evidence="1" id="KW-0812">Transmembrane</keyword>
<organism evidence="2 3">
    <name type="scientific">Massilia solisilvae</name>
    <dbReference type="NCBI Taxonomy" id="1811225"/>
    <lineage>
        <taxon>Bacteria</taxon>
        <taxon>Pseudomonadati</taxon>
        <taxon>Pseudomonadota</taxon>
        <taxon>Betaproteobacteria</taxon>
        <taxon>Burkholderiales</taxon>
        <taxon>Oxalobacteraceae</taxon>
        <taxon>Telluria group</taxon>
        <taxon>Massilia</taxon>
    </lineage>
</organism>
<dbReference type="EMBL" id="JANUGV010000001">
    <property type="protein sequence ID" value="MCS0607677.1"/>
    <property type="molecule type" value="Genomic_DNA"/>
</dbReference>
<dbReference type="RefSeq" id="WP_258855378.1">
    <property type="nucleotide sequence ID" value="NZ_JANUGV010000001.1"/>
</dbReference>
<evidence type="ECO:0000313" key="3">
    <source>
        <dbReference type="Proteomes" id="UP001205861"/>
    </source>
</evidence>
<name>A0ABT2BGN6_9BURK</name>
<feature type="transmembrane region" description="Helical" evidence="1">
    <location>
        <begin position="87"/>
        <end position="107"/>
    </location>
</feature>
<proteinExistence type="predicted"/>
<evidence type="ECO:0000313" key="2">
    <source>
        <dbReference type="EMBL" id="MCS0607677.1"/>
    </source>
</evidence>
<gene>
    <name evidence="2" type="ORF">NX773_05830</name>
</gene>
<sequence>MKRAAALSNLLQALALIGSVVIAFNGLAYSYRLVKWGFDEHWHFTYVSGWGFPFLAHLEYIIPALLLIAPYWLFVRARALARYKASRTLINAFVAAGLLLFALASVLESWLAKSFP</sequence>
<feature type="transmembrane region" description="Helical" evidence="1">
    <location>
        <begin position="54"/>
        <end position="75"/>
    </location>
</feature>
<keyword evidence="1" id="KW-0472">Membrane</keyword>
<comment type="caution">
    <text evidence="2">The sequence shown here is derived from an EMBL/GenBank/DDBJ whole genome shotgun (WGS) entry which is preliminary data.</text>
</comment>
<reference evidence="2 3" key="1">
    <citation type="submission" date="2022-08" db="EMBL/GenBank/DDBJ databases">
        <title>Reclassification of Massilia species as members of the genera Telluria, Duganella, Pseudoduganella, Mokoshia gen. nov. and Zemynaea gen. nov. using orthogonal and non-orthogonal genome-based approaches.</title>
        <authorList>
            <person name="Bowman J.P."/>
        </authorList>
    </citation>
    <scope>NUCLEOTIDE SEQUENCE [LARGE SCALE GENOMIC DNA]</scope>
    <source>
        <strain evidence="2 3">JCM 31607</strain>
    </source>
</reference>
<accession>A0ABT2BGN6</accession>
<dbReference type="Proteomes" id="UP001205861">
    <property type="component" value="Unassembled WGS sequence"/>
</dbReference>
<keyword evidence="3" id="KW-1185">Reference proteome</keyword>